<dbReference type="EMBL" id="SPUK01000034">
    <property type="protein sequence ID" value="TQV90147.1"/>
    <property type="molecule type" value="Genomic_DNA"/>
</dbReference>
<name>A0A545UL12_9HYPO</name>
<dbReference type="Proteomes" id="UP000315783">
    <property type="component" value="Unassembled WGS sequence"/>
</dbReference>
<gene>
    <name evidence="2" type="ORF">IF1G_11189</name>
</gene>
<feature type="compositionally biased region" description="Low complexity" evidence="1">
    <location>
        <begin position="126"/>
        <end position="143"/>
    </location>
</feature>
<keyword evidence="3" id="KW-1185">Reference proteome</keyword>
<comment type="caution">
    <text evidence="2">The sequence shown here is derived from an EMBL/GenBank/DDBJ whole genome shotgun (WGS) entry which is preliminary data.</text>
</comment>
<evidence type="ECO:0000256" key="1">
    <source>
        <dbReference type="SAM" id="MobiDB-lite"/>
    </source>
</evidence>
<organism evidence="2 3">
    <name type="scientific">Cordyceps javanica</name>
    <dbReference type="NCBI Taxonomy" id="43265"/>
    <lineage>
        <taxon>Eukaryota</taxon>
        <taxon>Fungi</taxon>
        <taxon>Dikarya</taxon>
        <taxon>Ascomycota</taxon>
        <taxon>Pezizomycotina</taxon>
        <taxon>Sordariomycetes</taxon>
        <taxon>Hypocreomycetidae</taxon>
        <taxon>Hypocreales</taxon>
        <taxon>Cordycipitaceae</taxon>
        <taxon>Cordyceps</taxon>
    </lineage>
</organism>
<evidence type="ECO:0000313" key="2">
    <source>
        <dbReference type="EMBL" id="TQV90147.1"/>
    </source>
</evidence>
<proteinExistence type="predicted"/>
<sequence length="388" mass="44986">MCPCFSCFLDEPSRHIDEFFTNHWKHLSPDKETEISRKLKYWIDELYMSEPRVVDRASVIQEWQAPVMARSGGFTLQTVPVSITGDSPQQPQIRQQLVRHEEHPDRVEYSFASESLAEQSDREHASPSLIGSSQSESGSDAGSTFEGKSIFGRHRPFPDQVRNFLMEVKSLEDFVCTESASWLTQPYIHYAKSDWIASIRERYFSIAFFALFKKVHIIKGGPGIKQHMVEVIYAYEMHLQEKNGEQQQSKLELKDVKHSVNQLIKCGKRYSQLSIELPASAIYAAVWLFTDPNSYEKDIPRIGKNPIKRERQIRALAKHVVPERPDRSLDKSVANLQEMIKERYDSWWWGEVLNVARLKGLSGADYTFSSFETFETSFFEDATWHYRV</sequence>
<dbReference type="AlphaFoldDB" id="A0A545UL12"/>
<reference evidence="2 3" key="1">
    <citation type="journal article" date="2019" name="Appl. Microbiol. Biotechnol.">
        <title>Genome sequence of Isaria javanica and comparative genome analysis insights into family S53 peptidase evolution in fungal entomopathogens.</title>
        <authorList>
            <person name="Lin R."/>
            <person name="Zhang X."/>
            <person name="Xin B."/>
            <person name="Zou M."/>
            <person name="Gao Y."/>
            <person name="Qin F."/>
            <person name="Hu Q."/>
            <person name="Xie B."/>
            <person name="Cheng X."/>
        </authorList>
    </citation>
    <scope>NUCLEOTIDE SEQUENCE [LARGE SCALE GENOMIC DNA]</scope>
    <source>
        <strain evidence="2 3">IJ1G</strain>
    </source>
</reference>
<feature type="region of interest" description="Disordered" evidence="1">
    <location>
        <begin position="120"/>
        <end position="151"/>
    </location>
</feature>
<protein>
    <submittedName>
        <fullName evidence="2">Uncharacterized protein</fullName>
    </submittedName>
</protein>
<accession>A0A545UL12</accession>
<evidence type="ECO:0000313" key="3">
    <source>
        <dbReference type="Proteomes" id="UP000315783"/>
    </source>
</evidence>